<dbReference type="InterPro" id="IPR004446">
    <property type="entry name" value="Heptose_bisP_phosphatase"/>
</dbReference>
<keyword evidence="8 15" id="KW-0963">Cytoplasm</keyword>
<evidence type="ECO:0000256" key="11">
    <source>
        <dbReference type="ARBA" id="ARBA00022833"/>
    </source>
</evidence>
<dbReference type="RefSeq" id="WP_092286958.1">
    <property type="nucleotide sequence ID" value="NZ_LT629763.1"/>
</dbReference>
<keyword evidence="13 15" id="KW-0119">Carbohydrate metabolism</keyword>
<keyword evidence="10 15" id="KW-0378">Hydrolase</keyword>
<evidence type="ECO:0000256" key="3">
    <source>
        <dbReference type="ARBA" id="ARBA00001947"/>
    </source>
</evidence>
<dbReference type="GO" id="GO:0034200">
    <property type="term" value="F:D-glycero-beta-D-manno-heptose 1,7-bisphosphate 7-phosphatase activity"/>
    <property type="evidence" value="ECO:0007669"/>
    <property type="project" value="UniProtKB-EC"/>
</dbReference>
<comment type="cofactor">
    <cofactor evidence="3 18">
        <name>Zn(2+)</name>
        <dbReference type="ChEBI" id="CHEBI:29105"/>
    </cofactor>
</comment>
<evidence type="ECO:0000256" key="17">
    <source>
        <dbReference type="PIRSR" id="PIRSR004682-3"/>
    </source>
</evidence>
<sequence>MKLIILDRDGVINQDSDAYIKSLEEWIPIPGSIDAIARLSKAGWTVAVATNQSGVGRGYYSEATLQSMHERLRALVAGQGGKVDLIRYCPHSPEVGCDCRKPAPGLFHQIAQGLHADLAGVPTVGDSLRDLQAGIAVGCSPFLVRTGKGQSTQHKALPEGTLIFDNLAAVADHLLEA</sequence>
<evidence type="ECO:0000256" key="2">
    <source>
        <dbReference type="ARBA" id="ARBA00001946"/>
    </source>
</evidence>
<comment type="subcellular location">
    <subcellularLocation>
        <location evidence="4 15">Cytoplasm</location>
    </subcellularLocation>
</comment>
<dbReference type="SUPFAM" id="SSF56784">
    <property type="entry name" value="HAD-like"/>
    <property type="match status" value="1"/>
</dbReference>
<dbReference type="FunFam" id="3.40.50.1000:FF:000168">
    <property type="entry name" value="D,D-heptose 1,7-bisphosphate phosphatase"/>
    <property type="match status" value="1"/>
</dbReference>
<feature type="binding site" evidence="18">
    <location>
        <position position="97"/>
    </location>
    <ligand>
        <name>Zn(2+)</name>
        <dbReference type="ChEBI" id="CHEBI:29105"/>
    </ligand>
</feature>
<dbReference type="STRING" id="472181.SAMN05216271_2411"/>
<feature type="active site" description="Proton donor" evidence="16">
    <location>
        <position position="9"/>
    </location>
</feature>
<evidence type="ECO:0000256" key="4">
    <source>
        <dbReference type="ARBA" id="ARBA00004496"/>
    </source>
</evidence>
<comment type="subunit">
    <text evidence="7">Monomer.</text>
</comment>
<dbReference type="AlphaFoldDB" id="A0A1H1U034"/>
<dbReference type="PANTHER" id="PTHR42891">
    <property type="entry name" value="D-GLYCERO-BETA-D-MANNO-HEPTOSE-1,7-BISPHOSPHATE 7-PHOSPHATASE"/>
    <property type="match status" value="1"/>
</dbReference>
<feature type="active site" description="Nucleophile" evidence="16">
    <location>
        <position position="7"/>
    </location>
</feature>
<evidence type="ECO:0000256" key="5">
    <source>
        <dbReference type="ARBA" id="ARBA00004708"/>
    </source>
</evidence>
<comment type="similarity">
    <text evidence="14 15">Belongs to the gmhB family.</text>
</comment>
<evidence type="ECO:0000256" key="15">
    <source>
        <dbReference type="PIRNR" id="PIRNR004682"/>
    </source>
</evidence>
<dbReference type="CDD" id="cd07503">
    <property type="entry name" value="HAD_HisB-N"/>
    <property type="match status" value="1"/>
</dbReference>
<dbReference type="InterPro" id="IPR036412">
    <property type="entry name" value="HAD-like_sf"/>
</dbReference>
<keyword evidence="9 18" id="KW-0479">Metal-binding</keyword>
<proteinExistence type="inferred from homology"/>
<organism evidence="19 20">
    <name type="scientific">Halopseudomonas sabulinigri</name>
    <dbReference type="NCBI Taxonomy" id="472181"/>
    <lineage>
        <taxon>Bacteria</taxon>
        <taxon>Pseudomonadati</taxon>
        <taxon>Pseudomonadota</taxon>
        <taxon>Gammaproteobacteria</taxon>
        <taxon>Pseudomonadales</taxon>
        <taxon>Pseudomonadaceae</taxon>
        <taxon>Halopseudomonas</taxon>
    </lineage>
</organism>
<dbReference type="OrthoDB" id="9781367at2"/>
<dbReference type="NCBIfam" id="TIGR01662">
    <property type="entry name" value="HAD-SF-IIIA"/>
    <property type="match status" value="1"/>
</dbReference>
<evidence type="ECO:0000256" key="16">
    <source>
        <dbReference type="PIRSR" id="PIRSR004682-1"/>
    </source>
</evidence>
<evidence type="ECO:0000256" key="12">
    <source>
        <dbReference type="ARBA" id="ARBA00022842"/>
    </source>
</evidence>
<protein>
    <recommendedName>
        <fullName evidence="15">D,D-heptose 1,7-bisphosphate phosphatase</fullName>
        <ecNumber evidence="15">3.1.3.-</ecNumber>
    </recommendedName>
</protein>
<dbReference type="PANTHER" id="PTHR42891:SF1">
    <property type="entry name" value="D-GLYCERO-BETA-D-MANNO-HEPTOSE-1,7-BISPHOSPHATE 7-PHOSPHATASE"/>
    <property type="match status" value="1"/>
</dbReference>
<evidence type="ECO:0000313" key="20">
    <source>
        <dbReference type="Proteomes" id="UP000243413"/>
    </source>
</evidence>
<dbReference type="GO" id="GO:0005737">
    <property type="term" value="C:cytoplasm"/>
    <property type="evidence" value="ECO:0007669"/>
    <property type="project" value="UniProtKB-SubCell"/>
</dbReference>
<feature type="binding site" evidence="18">
    <location>
        <position position="7"/>
    </location>
    <ligand>
        <name>Mg(2+)</name>
        <dbReference type="ChEBI" id="CHEBI:18420"/>
    </ligand>
</feature>
<evidence type="ECO:0000256" key="7">
    <source>
        <dbReference type="ARBA" id="ARBA00011245"/>
    </source>
</evidence>
<dbReference type="GO" id="GO:0005975">
    <property type="term" value="P:carbohydrate metabolic process"/>
    <property type="evidence" value="ECO:0007669"/>
    <property type="project" value="InterPro"/>
</dbReference>
<evidence type="ECO:0000256" key="13">
    <source>
        <dbReference type="ARBA" id="ARBA00023277"/>
    </source>
</evidence>
<dbReference type="PIRSF" id="PIRSF004682">
    <property type="entry name" value="GmhB"/>
    <property type="match status" value="1"/>
</dbReference>
<evidence type="ECO:0000313" key="19">
    <source>
        <dbReference type="EMBL" id="SDS65837.1"/>
    </source>
</evidence>
<comment type="pathway">
    <text evidence="5">Nucleotide-sugar biosynthesis; ADP-L-glycero-beta-D-manno-heptose biosynthesis; ADP-L-glycero-beta-D-manno-heptose from D-glycero-beta-D-manno-heptose 7-phosphate: step 2/4.</text>
</comment>
<accession>A0A1H1U034</accession>
<evidence type="ECO:0000256" key="8">
    <source>
        <dbReference type="ARBA" id="ARBA00022490"/>
    </source>
</evidence>
<dbReference type="Proteomes" id="UP000243413">
    <property type="component" value="Chromosome I"/>
</dbReference>
<comment type="cofactor">
    <cofactor evidence="2 18">
        <name>Mg(2+)</name>
        <dbReference type="ChEBI" id="CHEBI:18420"/>
    </cofactor>
</comment>
<dbReference type="GO" id="GO:0046872">
    <property type="term" value="F:metal ion binding"/>
    <property type="evidence" value="ECO:0007669"/>
    <property type="project" value="UniProtKB-KW"/>
</dbReference>
<dbReference type="InterPro" id="IPR006549">
    <property type="entry name" value="HAD-SF_hydro_IIIA"/>
</dbReference>
<evidence type="ECO:0000256" key="18">
    <source>
        <dbReference type="PIRSR" id="PIRSR004682-4"/>
    </source>
</evidence>
<reference evidence="20" key="1">
    <citation type="submission" date="2016-10" db="EMBL/GenBank/DDBJ databases">
        <authorList>
            <person name="Varghese N."/>
            <person name="Submissions S."/>
        </authorList>
    </citation>
    <scope>NUCLEOTIDE SEQUENCE [LARGE SCALE GENOMIC DNA]</scope>
    <source>
        <strain evidence="20">JCM 14963</strain>
    </source>
</reference>
<feature type="binding site" evidence="18">
    <location>
        <position position="99"/>
    </location>
    <ligand>
        <name>Zn(2+)</name>
        <dbReference type="ChEBI" id="CHEBI:29105"/>
    </ligand>
</feature>
<evidence type="ECO:0000256" key="10">
    <source>
        <dbReference type="ARBA" id="ARBA00022801"/>
    </source>
</evidence>
<evidence type="ECO:0000256" key="9">
    <source>
        <dbReference type="ARBA" id="ARBA00022723"/>
    </source>
</evidence>
<keyword evidence="12 18" id="KW-0460">Magnesium</keyword>
<dbReference type="EC" id="3.1.3.-" evidence="15"/>
<gene>
    <name evidence="19" type="ORF">SAMN05216271_2411</name>
</gene>
<feature type="binding site" evidence="18">
    <location>
        <position position="126"/>
    </location>
    <ligand>
        <name>Mg(2+)</name>
        <dbReference type="ChEBI" id="CHEBI:18420"/>
    </ligand>
</feature>
<dbReference type="NCBIfam" id="TIGR01656">
    <property type="entry name" value="Histidinol-ppas"/>
    <property type="match status" value="1"/>
</dbReference>
<dbReference type="EMBL" id="LT629763">
    <property type="protein sequence ID" value="SDS65837.1"/>
    <property type="molecule type" value="Genomic_DNA"/>
</dbReference>
<dbReference type="InterPro" id="IPR023214">
    <property type="entry name" value="HAD_sf"/>
</dbReference>
<feature type="binding site" evidence="18">
    <location>
        <position position="9"/>
    </location>
    <ligand>
        <name>Mg(2+)</name>
        <dbReference type="ChEBI" id="CHEBI:18420"/>
    </ligand>
</feature>
<evidence type="ECO:0000256" key="1">
    <source>
        <dbReference type="ARBA" id="ARBA00001226"/>
    </source>
</evidence>
<feature type="site" description="Stabilizes the phosphoryl group" evidence="17">
    <location>
        <position position="50"/>
    </location>
</feature>
<feature type="site" description="Contributes to substrate recognition" evidence="17">
    <location>
        <position position="100"/>
    </location>
</feature>
<feature type="binding site" evidence="18">
    <location>
        <position position="91"/>
    </location>
    <ligand>
        <name>Zn(2+)</name>
        <dbReference type="ChEBI" id="CHEBI:29105"/>
    </ligand>
</feature>
<feature type="binding site" evidence="18">
    <location>
        <position position="89"/>
    </location>
    <ligand>
        <name>Zn(2+)</name>
        <dbReference type="ChEBI" id="CHEBI:29105"/>
    </ligand>
</feature>
<feature type="site" description="Stabilizes the phosphoryl group" evidence="17">
    <location>
        <position position="101"/>
    </location>
</feature>
<dbReference type="Pfam" id="PF13242">
    <property type="entry name" value="Hydrolase_like"/>
    <property type="match status" value="1"/>
</dbReference>
<dbReference type="InterPro" id="IPR006543">
    <property type="entry name" value="Histidinol-phos"/>
</dbReference>
<comment type="pathway">
    <text evidence="6">Bacterial outer membrane biogenesis; LPS core biosynthesis.</text>
</comment>
<keyword evidence="11 18" id="KW-0862">Zinc</keyword>
<dbReference type="NCBIfam" id="NF006506">
    <property type="entry name" value="PRK08942.1"/>
    <property type="match status" value="1"/>
</dbReference>
<dbReference type="Gene3D" id="3.40.50.1000">
    <property type="entry name" value="HAD superfamily/HAD-like"/>
    <property type="match status" value="1"/>
</dbReference>
<comment type="catalytic activity">
    <reaction evidence="1">
        <text>D-glycero-beta-D-manno-heptose 1,7-bisphosphate + H2O = D-glycero-beta-D-manno-heptose 1-phosphate + phosphate</text>
        <dbReference type="Rhea" id="RHEA:28518"/>
        <dbReference type="ChEBI" id="CHEBI:15377"/>
        <dbReference type="ChEBI" id="CHEBI:43474"/>
        <dbReference type="ChEBI" id="CHEBI:60208"/>
        <dbReference type="ChEBI" id="CHEBI:61593"/>
        <dbReference type="EC" id="3.1.3.82"/>
    </reaction>
</comment>
<name>A0A1H1U034_9GAMM</name>
<evidence type="ECO:0000256" key="6">
    <source>
        <dbReference type="ARBA" id="ARBA00004713"/>
    </source>
</evidence>
<evidence type="ECO:0000256" key="14">
    <source>
        <dbReference type="ARBA" id="ARBA00061616"/>
    </source>
</evidence>